<comment type="caution">
    <text evidence="2">The sequence shown here is derived from an EMBL/GenBank/DDBJ whole genome shotgun (WGS) entry which is preliminary data.</text>
</comment>
<keyword evidence="3" id="KW-1185">Reference proteome</keyword>
<feature type="compositionally biased region" description="Basic and acidic residues" evidence="1">
    <location>
        <begin position="1"/>
        <end position="25"/>
    </location>
</feature>
<feature type="region of interest" description="Disordered" evidence="1">
    <location>
        <begin position="1"/>
        <end position="27"/>
    </location>
</feature>
<evidence type="ECO:0000256" key="1">
    <source>
        <dbReference type="SAM" id="MobiDB-lite"/>
    </source>
</evidence>
<sequence length="106" mass="12244">MQNRNFDKRFGCGPVKKEGGEESSKNSRSILLRNDILESWYISGHILISSPLFLYHEGCIWIYDVDTFDIHSNARALEGDDLFGRYFPQFCPSDCMFGLFSFLKGF</sequence>
<evidence type="ECO:0000313" key="3">
    <source>
        <dbReference type="Proteomes" id="UP000887013"/>
    </source>
</evidence>
<dbReference type="Proteomes" id="UP000887013">
    <property type="component" value="Unassembled WGS sequence"/>
</dbReference>
<organism evidence="2 3">
    <name type="scientific">Nephila pilipes</name>
    <name type="common">Giant wood spider</name>
    <name type="synonym">Nephila maculata</name>
    <dbReference type="NCBI Taxonomy" id="299642"/>
    <lineage>
        <taxon>Eukaryota</taxon>
        <taxon>Metazoa</taxon>
        <taxon>Ecdysozoa</taxon>
        <taxon>Arthropoda</taxon>
        <taxon>Chelicerata</taxon>
        <taxon>Arachnida</taxon>
        <taxon>Araneae</taxon>
        <taxon>Araneomorphae</taxon>
        <taxon>Entelegynae</taxon>
        <taxon>Araneoidea</taxon>
        <taxon>Nephilidae</taxon>
        <taxon>Nephila</taxon>
    </lineage>
</organism>
<reference evidence="2" key="1">
    <citation type="submission" date="2020-08" db="EMBL/GenBank/DDBJ databases">
        <title>Multicomponent nature underlies the extraordinary mechanical properties of spider dragline silk.</title>
        <authorList>
            <person name="Kono N."/>
            <person name="Nakamura H."/>
            <person name="Mori M."/>
            <person name="Yoshida Y."/>
            <person name="Ohtoshi R."/>
            <person name="Malay A.D."/>
            <person name="Moran D.A.P."/>
            <person name="Tomita M."/>
            <person name="Numata K."/>
            <person name="Arakawa K."/>
        </authorList>
    </citation>
    <scope>NUCLEOTIDE SEQUENCE</scope>
</reference>
<dbReference type="EMBL" id="BMAW01017409">
    <property type="protein sequence ID" value="GFT53798.1"/>
    <property type="molecule type" value="Genomic_DNA"/>
</dbReference>
<accession>A0A8X6P6H4</accession>
<protein>
    <submittedName>
        <fullName evidence="2">Uncharacterized protein</fullName>
    </submittedName>
</protein>
<dbReference type="AlphaFoldDB" id="A0A8X6P6H4"/>
<name>A0A8X6P6H4_NEPPI</name>
<evidence type="ECO:0000313" key="2">
    <source>
        <dbReference type="EMBL" id="GFT53798.1"/>
    </source>
</evidence>
<gene>
    <name evidence="2" type="ORF">NPIL_578211</name>
</gene>
<proteinExistence type="predicted"/>